<accession>A0A0W0WVY5</accession>
<dbReference type="STRING" id="45070.Lnau_1447"/>
<keyword evidence="1" id="KW-0732">Signal</keyword>
<dbReference type="PROSITE" id="PS50914">
    <property type="entry name" value="BON"/>
    <property type="match status" value="2"/>
</dbReference>
<comment type="caution">
    <text evidence="3">The sequence shown here is derived from an EMBL/GenBank/DDBJ whole genome shotgun (WGS) entry which is preliminary data.</text>
</comment>
<gene>
    <name evidence="3" type="ORF">Lnau_1447</name>
</gene>
<name>A0A0W0WVY5_9GAMM</name>
<dbReference type="SMART" id="SM00749">
    <property type="entry name" value="BON"/>
    <property type="match status" value="1"/>
</dbReference>
<protein>
    <submittedName>
        <fullName evidence="3">Hemolysin, lipoprotein</fullName>
    </submittedName>
</protein>
<evidence type="ECO:0000256" key="1">
    <source>
        <dbReference type="ARBA" id="ARBA00022729"/>
    </source>
</evidence>
<reference evidence="3 4" key="1">
    <citation type="submission" date="2015-11" db="EMBL/GenBank/DDBJ databases">
        <title>Genomic analysis of 38 Legionella species identifies large and diverse effector repertoires.</title>
        <authorList>
            <person name="Burstein D."/>
            <person name="Amaro F."/>
            <person name="Zusman T."/>
            <person name="Lifshitz Z."/>
            <person name="Cohen O."/>
            <person name="Gilbert J.A."/>
            <person name="Pupko T."/>
            <person name="Shuman H.A."/>
            <person name="Segal G."/>
        </authorList>
    </citation>
    <scope>NUCLEOTIDE SEQUENCE [LARGE SCALE GENOMIC DNA]</scope>
    <source>
        <strain evidence="3 4">ATCC 49506</strain>
    </source>
</reference>
<dbReference type="InterPro" id="IPR007055">
    <property type="entry name" value="BON_dom"/>
</dbReference>
<dbReference type="Proteomes" id="UP000054725">
    <property type="component" value="Unassembled WGS sequence"/>
</dbReference>
<evidence type="ECO:0000313" key="4">
    <source>
        <dbReference type="Proteomes" id="UP000054725"/>
    </source>
</evidence>
<feature type="domain" description="BON" evidence="2">
    <location>
        <begin position="119"/>
        <end position="189"/>
    </location>
</feature>
<dbReference type="EMBL" id="LNYO01000013">
    <property type="protein sequence ID" value="KTD36463.1"/>
    <property type="molecule type" value="Genomic_DNA"/>
</dbReference>
<feature type="domain" description="BON" evidence="2">
    <location>
        <begin position="42"/>
        <end position="112"/>
    </location>
</feature>
<keyword evidence="4" id="KW-1185">Reference proteome</keyword>
<evidence type="ECO:0000259" key="2">
    <source>
        <dbReference type="PROSITE" id="PS50914"/>
    </source>
</evidence>
<dbReference type="Pfam" id="PF04972">
    <property type="entry name" value="BON"/>
    <property type="match status" value="2"/>
</dbReference>
<dbReference type="PATRIC" id="fig|45070.6.peg.1515"/>
<dbReference type="PANTHER" id="PTHR34606:SF4">
    <property type="entry name" value="OUTER MEMBRANE LIPOPROTEIN DOLP"/>
    <property type="match status" value="1"/>
</dbReference>
<dbReference type="Gene3D" id="3.40.1520.20">
    <property type="match status" value="1"/>
</dbReference>
<dbReference type="RefSeq" id="WP_058504453.1">
    <property type="nucleotide sequence ID" value="NZ_CAAAIF010000011.1"/>
</dbReference>
<dbReference type="InterPro" id="IPR014004">
    <property type="entry name" value="Transpt-assoc_nodulatn_dom_bac"/>
</dbReference>
<dbReference type="AlphaFoldDB" id="A0A0W0WVY5"/>
<keyword evidence="3" id="KW-0449">Lipoprotein</keyword>
<dbReference type="PROSITE" id="PS51257">
    <property type="entry name" value="PROKAR_LIPOPROTEIN"/>
    <property type="match status" value="1"/>
</dbReference>
<organism evidence="3 4">
    <name type="scientific">Legionella nautarum</name>
    <dbReference type="NCBI Taxonomy" id="45070"/>
    <lineage>
        <taxon>Bacteria</taxon>
        <taxon>Pseudomonadati</taxon>
        <taxon>Pseudomonadota</taxon>
        <taxon>Gammaproteobacteria</taxon>
        <taxon>Legionellales</taxon>
        <taxon>Legionellaceae</taxon>
        <taxon>Legionella</taxon>
    </lineage>
</organism>
<sequence>MKKQGCLIVLLSGFTLLGGCYSELWTGATMVYDRHNVYKKMDDYQLGAEAGHALYDDLLFKQQGCSIDLAVFNGDILLAGHVPTDELRHEALRRVSALRGYRRVINQLDLSKEPSSTIEDSWITAKIRSQIFADAEIDPRAFKVITSDHIVYLMGDVKPRQALRVIDIARNTEGVDRVVKLFKYYHLSQHAVADS</sequence>
<dbReference type="PANTHER" id="PTHR34606">
    <property type="entry name" value="BON DOMAIN-CONTAINING PROTEIN"/>
    <property type="match status" value="1"/>
</dbReference>
<evidence type="ECO:0000313" key="3">
    <source>
        <dbReference type="EMBL" id="KTD36463.1"/>
    </source>
</evidence>
<dbReference type="InterPro" id="IPR051686">
    <property type="entry name" value="Lipoprotein_DolP"/>
</dbReference>
<dbReference type="OrthoDB" id="9783990at2"/>
<proteinExistence type="predicted"/>